<dbReference type="EMBL" id="JBHUOQ010000003">
    <property type="protein sequence ID" value="MFD2830701.1"/>
    <property type="molecule type" value="Genomic_DNA"/>
</dbReference>
<keyword evidence="2" id="KW-0378">Hydrolase</keyword>
<keyword evidence="3" id="KW-1185">Reference proteome</keyword>
<dbReference type="RefSeq" id="WP_377774017.1">
    <property type="nucleotide sequence ID" value="NZ_JBHUOQ010000003.1"/>
</dbReference>
<dbReference type="Gene3D" id="3.40.50.1820">
    <property type="entry name" value="alpha/beta hydrolase"/>
    <property type="match status" value="1"/>
</dbReference>
<name>A0ABW5WV73_9STAP</name>
<dbReference type="GO" id="GO:0016787">
    <property type="term" value="F:hydrolase activity"/>
    <property type="evidence" value="ECO:0007669"/>
    <property type="project" value="UniProtKB-KW"/>
</dbReference>
<dbReference type="PIRSF" id="PIRSF017388">
    <property type="entry name" value="Esterase_lipase"/>
    <property type="match status" value="1"/>
</dbReference>
<reference evidence="3" key="1">
    <citation type="journal article" date="2019" name="Int. J. Syst. Evol. Microbiol.">
        <title>The Global Catalogue of Microorganisms (GCM) 10K type strain sequencing project: providing services to taxonomists for standard genome sequencing and annotation.</title>
        <authorList>
            <consortium name="The Broad Institute Genomics Platform"/>
            <consortium name="The Broad Institute Genome Sequencing Center for Infectious Disease"/>
            <person name="Wu L."/>
            <person name="Ma J."/>
        </authorList>
    </citation>
    <scope>NUCLEOTIDE SEQUENCE [LARGE SCALE GENOMIC DNA]</scope>
    <source>
        <strain evidence="3">KCTC 33575</strain>
    </source>
</reference>
<evidence type="ECO:0000313" key="2">
    <source>
        <dbReference type="EMBL" id="MFD2830701.1"/>
    </source>
</evidence>
<dbReference type="SUPFAM" id="SSF53474">
    <property type="entry name" value="alpha/beta-Hydrolases"/>
    <property type="match status" value="1"/>
</dbReference>
<sequence length="225" mass="26019">MHGYTGGRFELEPLFNYLKSRYTFEYEFPIYPGHGNVLDLSSTTGNEWYLEAHDAYMHLMERVDEVYVIGFSMGGVFASHIAQHFPVKKLVLIAPAFDHTKLTQLSKLHLSPRFFSEHMKLNIYNKIKKRLKDIPARAFKEFKMIVDEKAPGVENISSETLIVHGTIDLLVPFTSSVEQAEKMKDCRLELIEDAPHLFSFTEDKQLELNIAVERFLFTKPFNVLV</sequence>
<accession>A0ABW5WV73</accession>
<feature type="domain" description="Serine aminopeptidase S33" evidence="1">
    <location>
        <begin position="64"/>
        <end position="197"/>
    </location>
</feature>
<evidence type="ECO:0000313" key="3">
    <source>
        <dbReference type="Proteomes" id="UP001597519"/>
    </source>
</evidence>
<proteinExistence type="predicted"/>
<gene>
    <name evidence="2" type="ORF">ACFSX4_09515</name>
</gene>
<dbReference type="InterPro" id="IPR022742">
    <property type="entry name" value="Hydrolase_4"/>
</dbReference>
<dbReference type="Pfam" id="PF12146">
    <property type="entry name" value="Hydrolase_4"/>
    <property type="match status" value="1"/>
</dbReference>
<organism evidence="2 3">
    <name type="scientific">Corticicoccus populi</name>
    <dbReference type="NCBI Taxonomy" id="1812821"/>
    <lineage>
        <taxon>Bacteria</taxon>
        <taxon>Bacillati</taxon>
        <taxon>Bacillota</taxon>
        <taxon>Bacilli</taxon>
        <taxon>Bacillales</taxon>
        <taxon>Staphylococcaceae</taxon>
        <taxon>Corticicoccus</taxon>
    </lineage>
</organism>
<evidence type="ECO:0000259" key="1">
    <source>
        <dbReference type="Pfam" id="PF12146"/>
    </source>
</evidence>
<comment type="caution">
    <text evidence="2">The sequence shown here is derived from an EMBL/GenBank/DDBJ whole genome shotgun (WGS) entry which is preliminary data.</text>
</comment>
<dbReference type="Proteomes" id="UP001597519">
    <property type="component" value="Unassembled WGS sequence"/>
</dbReference>
<dbReference type="InterPro" id="IPR012354">
    <property type="entry name" value="Esterase_lipase"/>
</dbReference>
<protein>
    <submittedName>
        <fullName evidence="2">Alpha/beta hydrolase</fullName>
    </submittedName>
</protein>
<dbReference type="InterPro" id="IPR029058">
    <property type="entry name" value="AB_hydrolase_fold"/>
</dbReference>